<dbReference type="SMART" id="SM00065">
    <property type="entry name" value="GAF"/>
    <property type="match status" value="1"/>
</dbReference>
<reference evidence="3 4" key="1">
    <citation type="submission" date="2019-09" db="EMBL/GenBank/DDBJ databases">
        <title>A chromosome-level genome assembly of the Chinese tupelo Nyssa sinensis.</title>
        <authorList>
            <person name="Yang X."/>
            <person name="Kang M."/>
            <person name="Yang Y."/>
            <person name="Xiong H."/>
            <person name="Wang M."/>
            <person name="Zhang Z."/>
            <person name="Wang Z."/>
            <person name="Wu H."/>
            <person name="Ma T."/>
            <person name="Liu J."/>
            <person name="Xi Z."/>
        </authorList>
    </citation>
    <scope>NUCLEOTIDE SEQUENCE [LARGE SCALE GENOMIC DNA]</scope>
    <source>
        <strain evidence="3">J267</strain>
        <tissue evidence="3">Leaf</tissue>
    </source>
</reference>
<gene>
    <name evidence="3" type="ORF">F0562_021993</name>
</gene>
<dbReference type="PANTHER" id="PTHR24423:SF622">
    <property type="entry name" value="ETHYLENE RECEPTOR"/>
    <property type="match status" value="1"/>
</dbReference>
<keyword evidence="1" id="KW-0675">Receptor</keyword>
<evidence type="ECO:0000313" key="4">
    <source>
        <dbReference type="Proteomes" id="UP000325577"/>
    </source>
</evidence>
<dbReference type="InterPro" id="IPR003018">
    <property type="entry name" value="GAF"/>
</dbReference>
<dbReference type="Gene3D" id="3.30.450.40">
    <property type="match status" value="1"/>
</dbReference>
<dbReference type="SUPFAM" id="SSF55781">
    <property type="entry name" value="GAF domain-like"/>
    <property type="match status" value="1"/>
</dbReference>
<dbReference type="PANTHER" id="PTHR24423">
    <property type="entry name" value="TWO-COMPONENT SENSOR HISTIDINE KINASE"/>
    <property type="match status" value="1"/>
</dbReference>
<dbReference type="AlphaFoldDB" id="A0A5J5BNX0"/>
<dbReference type="GO" id="GO:0004672">
    <property type="term" value="F:protein kinase activity"/>
    <property type="evidence" value="ECO:0007669"/>
    <property type="project" value="UniProtKB-ARBA"/>
</dbReference>
<dbReference type="GO" id="GO:0051740">
    <property type="term" value="F:ethylene binding"/>
    <property type="evidence" value="ECO:0007669"/>
    <property type="project" value="TreeGrafter"/>
</dbReference>
<name>A0A5J5BNX0_9ASTE</name>
<evidence type="ECO:0000313" key="3">
    <source>
        <dbReference type="EMBL" id="KAA8543830.1"/>
    </source>
</evidence>
<sequence>MVREGLLMKKTRELGEEIGLIKRQEEASWLVLMLSHKIRKSLDRHTILYTCMAELSRVLLLENCAIWLPNESNSVMVLSHELKTRDGSVSIPVDDSEMAEILAGNGVRVLGLYSRLGMATGNGNEAAAAAAAIPLPMLRVSNFGDGKAEEAVESGYALLVLVLPEEGNRVWRSQELEIVKGVADQVAVALSHAAILEESLLVREKLMEQNVALHRAREVAMMADEAIRSYQSLISKEMTRPNRSIAAILRLRVPRRYCALSEALILNLMFAGRCRGRVIGDETRILQAVLCMVGKVSGYGESGSGTVVLCVYVENGSQGSSDPNYLTWKRYVYEGSVLLKFDVRRVKSREDCSSFIQRDWEKCTLEKPGINFSLCEKLAKLMHGSASTGHNSEDLDGTMNFTIRLPIQHSQRGLIQTRCMDPENPRCLLKGMKTILADSDGFNRSITRKLLENLGCHLTIVSSRLPMFRNSTIKRKLLSSITDRPGHC</sequence>
<proteinExistence type="predicted"/>
<dbReference type="GO" id="GO:0038199">
    <property type="term" value="F:ethylene receptor activity"/>
    <property type="evidence" value="ECO:0007669"/>
    <property type="project" value="TreeGrafter"/>
</dbReference>
<feature type="domain" description="GAF" evidence="2">
    <location>
        <begin position="43"/>
        <end position="200"/>
    </location>
</feature>
<accession>A0A5J5BNX0</accession>
<dbReference type="Pfam" id="PF01590">
    <property type="entry name" value="GAF"/>
    <property type="match status" value="1"/>
</dbReference>
<protein>
    <recommendedName>
        <fullName evidence="2">GAF domain-containing protein</fullName>
    </recommendedName>
</protein>
<dbReference type="GO" id="GO:0005789">
    <property type="term" value="C:endoplasmic reticulum membrane"/>
    <property type="evidence" value="ECO:0007669"/>
    <property type="project" value="UniProtKB-SubCell"/>
</dbReference>
<keyword evidence="4" id="KW-1185">Reference proteome</keyword>
<evidence type="ECO:0000259" key="2">
    <source>
        <dbReference type="SMART" id="SM00065"/>
    </source>
</evidence>
<dbReference type="OrthoDB" id="60033at2759"/>
<dbReference type="EMBL" id="CM018034">
    <property type="protein sequence ID" value="KAA8543830.1"/>
    <property type="molecule type" value="Genomic_DNA"/>
</dbReference>
<dbReference type="Proteomes" id="UP000325577">
    <property type="component" value="Linkage Group LG11"/>
</dbReference>
<organism evidence="3 4">
    <name type="scientific">Nyssa sinensis</name>
    <dbReference type="NCBI Taxonomy" id="561372"/>
    <lineage>
        <taxon>Eukaryota</taxon>
        <taxon>Viridiplantae</taxon>
        <taxon>Streptophyta</taxon>
        <taxon>Embryophyta</taxon>
        <taxon>Tracheophyta</taxon>
        <taxon>Spermatophyta</taxon>
        <taxon>Magnoliopsida</taxon>
        <taxon>eudicotyledons</taxon>
        <taxon>Gunneridae</taxon>
        <taxon>Pentapetalae</taxon>
        <taxon>asterids</taxon>
        <taxon>Cornales</taxon>
        <taxon>Nyssaceae</taxon>
        <taxon>Nyssa</taxon>
    </lineage>
</organism>
<dbReference type="InterPro" id="IPR029016">
    <property type="entry name" value="GAF-like_dom_sf"/>
</dbReference>
<dbReference type="GO" id="GO:0046872">
    <property type="term" value="F:metal ion binding"/>
    <property type="evidence" value="ECO:0007669"/>
    <property type="project" value="UniProtKB-KW"/>
</dbReference>
<evidence type="ECO:0000256" key="1">
    <source>
        <dbReference type="ARBA" id="ARBA00023170"/>
    </source>
</evidence>
<dbReference type="GO" id="GO:0005524">
    <property type="term" value="F:ATP binding"/>
    <property type="evidence" value="ECO:0007669"/>
    <property type="project" value="UniProtKB-KW"/>
</dbReference>